<sequence length="91" mass="10539">MLKVFRLFIVFSLCLAGSSAAARKPVGCFNKNELTDRAEHFMMKYLHRSHDHMVQSLEDPNPRTVPSCSNFKLQTSSADYNNRSVSPWRYR</sequence>
<dbReference type="Proteomes" id="UP001221898">
    <property type="component" value="Unassembled WGS sequence"/>
</dbReference>
<accession>A0AAD7X107</accession>
<comment type="caution">
    <text evidence="2">The sequence shown here is derived from an EMBL/GenBank/DDBJ whole genome shotgun (WGS) entry which is preliminary data.</text>
</comment>
<evidence type="ECO:0000313" key="3">
    <source>
        <dbReference type="Proteomes" id="UP001221898"/>
    </source>
</evidence>
<evidence type="ECO:0000313" key="2">
    <source>
        <dbReference type="EMBL" id="KAJ8416310.1"/>
    </source>
</evidence>
<feature type="signal peptide" evidence="1">
    <location>
        <begin position="1"/>
        <end position="21"/>
    </location>
</feature>
<protein>
    <submittedName>
        <fullName evidence="2">Uncharacterized protein</fullName>
    </submittedName>
</protein>
<name>A0AAD7X107_9TELE</name>
<keyword evidence="3" id="KW-1185">Reference proteome</keyword>
<evidence type="ECO:0000256" key="1">
    <source>
        <dbReference type="SAM" id="SignalP"/>
    </source>
</evidence>
<reference evidence="2" key="1">
    <citation type="journal article" date="2023" name="Science">
        <title>Genome structures resolve the early diversification of teleost fishes.</title>
        <authorList>
            <person name="Parey E."/>
            <person name="Louis A."/>
            <person name="Montfort J."/>
            <person name="Bouchez O."/>
            <person name="Roques C."/>
            <person name="Iampietro C."/>
            <person name="Lluch J."/>
            <person name="Castinel A."/>
            <person name="Donnadieu C."/>
            <person name="Desvignes T."/>
            <person name="Floi Bucao C."/>
            <person name="Jouanno E."/>
            <person name="Wen M."/>
            <person name="Mejri S."/>
            <person name="Dirks R."/>
            <person name="Jansen H."/>
            <person name="Henkel C."/>
            <person name="Chen W.J."/>
            <person name="Zahm M."/>
            <person name="Cabau C."/>
            <person name="Klopp C."/>
            <person name="Thompson A.W."/>
            <person name="Robinson-Rechavi M."/>
            <person name="Braasch I."/>
            <person name="Lecointre G."/>
            <person name="Bobe J."/>
            <person name="Postlethwait J.H."/>
            <person name="Berthelot C."/>
            <person name="Roest Crollius H."/>
            <person name="Guiguen Y."/>
        </authorList>
    </citation>
    <scope>NUCLEOTIDE SEQUENCE</scope>
    <source>
        <strain evidence="2">NC1722</strain>
    </source>
</reference>
<keyword evidence="1" id="KW-0732">Signal</keyword>
<dbReference type="AlphaFoldDB" id="A0AAD7X107"/>
<dbReference type="EMBL" id="JAINUG010000007">
    <property type="protein sequence ID" value="KAJ8416310.1"/>
    <property type="molecule type" value="Genomic_DNA"/>
</dbReference>
<gene>
    <name evidence="2" type="ORF">AAFF_G00383320</name>
</gene>
<organism evidence="2 3">
    <name type="scientific">Aldrovandia affinis</name>
    <dbReference type="NCBI Taxonomy" id="143900"/>
    <lineage>
        <taxon>Eukaryota</taxon>
        <taxon>Metazoa</taxon>
        <taxon>Chordata</taxon>
        <taxon>Craniata</taxon>
        <taxon>Vertebrata</taxon>
        <taxon>Euteleostomi</taxon>
        <taxon>Actinopterygii</taxon>
        <taxon>Neopterygii</taxon>
        <taxon>Teleostei</taxon>
        <taxon>Notacanthiformes</taxon>
        <taxon>Halosauridae</taxon>
        <taxon>Aldrovandia</taxon>
    </lineage>
</organism>
<proteinExistence type="predicted"/>
<feature type="chain" id="PRO_5042123392" evidence="1">
    <location>
        <begin position="22"/>
        <end position="91"/>
    </location>
</feature>